<dbReference type="Proteomes" id="UP001166191">
    <property type="component" value="Unassembled WGS sequence"/>
</dbReference>
<feature type="signal peptide" evidence="1">
    <location>
        <begin position="1"/>
        <end position="22"/>
    </location>
</feature>
<evidence type="ECO:0000256" key="1">
    <source>
        <dbReference type="SAM" id="SignalP"/>
    </source>
</evidence>
<dbReference type="PROSITE" id="PS51257">
    <property type="entry name" value="PROKAR_LIPOPROTEIN"/>
    <property type="match status" value="1"/>
</dbReference>
<dbReference type="EMBL" id="JAHKNG010000009">
    <property type="protein sequence ID" value="MBU3029946.1"/>
    <property type="molecule type" value="Genomic_DNA"/>
</dbReference>
<protein>
    <recommendedName>
        <fullName evidence="4">Lipoprotein</fullName>
    </recommendedName>
</protein>
<dbReference type="RefSeq" id="WP_216032626.1">
    <property type="nucleotide sequence ID" value="NZ_JAHKNG010000009.1"/>
</dbReference>
<accession>A0ABS6AKK3</accession>
<evidence type="ECO:0000313" key="3">
    <source>
        <dbReference type="Proteomes" id="UP001166191"/>
    </source>
</evidence>
<evidence type="ECO:0008006" key="4">
    <source>
        <dbReference type="Google" id="ProtNLM"/>
    </source>
</evidence>
<feature type="chain" id="PRO_5045128634" description="Lipoprotein" evidence="1">
    <location>
        <begin position="23"/>
        <end position="113"/>
    </location>
</feature>
<name>A0ABS6AKK3_9RHOB</name>
<keyword evidence="1" id="KW-0732">Signal</keyword>
<evidence type="ECO:0000313" key="2">
    <source>
        <dbReference type="EMBL" id="MBU3029946.1"/>
    </source>
</evidence>
<organism evidence="2 3">
    <name type="scientific">Paracoccus marinaquae</name>
    <dbReference type="NCBI Taxonomy" id="2841926"/>
    <lineage>
        <taxon>Bacteria</taxon>
        <taxon>Pseudomonadati</taxon>
        <taxon>Pseudomonadota</taxon>
        <taxon>Alphaproteobacteria</taxon>
        <taxon>Rhodobacterales</taxon>
        <taxon>Paracoccaceae</taxon>
        <taxon>Paracoccus</taxon>
    </lineage>
</organism>
<proteinExistence type="predicted"/>
<comment type="caution">
    <text evidence="2">The sequence shown here is derived from an EMBL/GenBank/DDBJ whole genome shotgun (WGS) entry which is preliminary data.</text>
</comment>
<sequence length="113" mass="11386">MKFVLVPTIAAAAALLAACTPATEVDLVTVTDVPAETLNAATGMPGTAIVAASRMENEYSVIYRVADVTPEQVAAAPAKICAFTDKSVFAAGGEALPDSGLTEGLAEIAVTCD</sequence>
<keyword evidence="3" id="KW-1185">Reference proteome</keyword>
<gene>
    <name evidence="2" type="ORF">KNW02_07420</name>
</gene>
<reference evidence="2" key="1">
    <citation type="submission" date="2021-06" db="EMBL/GenBank/DDBJ databases">
        <title>Paracoccus bacterium XHP0099 sp. nov., isolated from the surface waters of the Yellow Sea.</title>
        <authorList>
            <person name="Xue H."/>
            <person name="Zhang D."/>
        </authorList>
    </citation>
    <scope>NUCLEOTIDE SEQUENCE</scope>
    <source>
        <strain evidence="2">XHP0099</strain>
    </source>
</reference>